<dbReference type="Gene3D" id="1.25.40.390">
    <property type="match status" value="1"/>
</dbReference>
<evidence type="ECO:0000256" key="3">
    <source>
        <dbReference type="ARBA" id="ARBA00022729"/>
    </source>
</evidence>
<evidence type="ECO:0000256" key="5">
    <source>
        <dbReference type="ARBA" id="ARBA00023237"/>
    </source>
</evidence>
<feature type="domain" description="RagB/SusD" evidence="6">
    <location>
        <begin position="284"/>
        <end position="501"/>
    </location>
</feature>
<dbReference type="SUPFAM" id="SSF48452">
    <property type="entry name" value="TPR-like"/>
    <property type="match status" value="1"/>
</dbReference>
<reference evidence="8 9" key="1">
    <citation type="submission" date="2020-05" db="EMBL/GenBank/DDBJ databases">
        <title>Genomic Encyclopedia of Type Strains, Phase IV (KMG-V): Genome sequencing to study the core and pangenomes of soil and plant-associated prokaryotes.</title>
        <authorList>
            <person name="Whitman W."/>
        </authorList>
    </citation>
    <scope>NUCLEOTIDE SEQUENCE [LARGE SCALE GENOMIC DNA]</scope>
    <source>
        <strain evidence="8 9">9A</strain>
    </source>
</reference>
<name>A0ABX2FSU5_9BACT</name>
<comment type="subcellular location">
    <subcellularLocation>
        <location evidence="1">Cell outer membrane</location>
    </subcellularLocation>
</comment>
<dbReference type="CDD" id="cd08977">
    <property type="entry name" value="SusD"/>
    <property type="match status" value="1"/>
</dbReference>
<dbReference type="EMBL" id="JABSNP010000015">
    <property type="protein sequence ID" value="NRT20266.1"/>
    <property type="molecule type" value="Genomic_DNA"/>
</dbReference>
<dbReference type="Pfam" id="PF07980">
    <property type="entry name" value="SusD_RagB"/>
    <property type="match status" value="1"/>
</dbReference>
<evidence type="ECO:0000256" key="2">
    <source>
        <dbReference type="ARBA" id="ARBA00006275"/>
    </source>
</evidence>
<keyword evidence="9" id="KW-1185">Reference proteome</keyword>
<evidence type="ECO:0008006" key="10">
    <source>
        <dbReference type="Google" id="ProtNLM"/>
    </source>
</evidence>
<evidence type="ECO:0000256" key="1">
    <source>
        <dbReference type="ARBA" id="ARBA00004442"/>
    </source>
</evidence>
<keyword evidence="4" id="KW-0472">Membrane</keyword>
<dbReference type="Proteomes" id="UP000779507">
    <property type="component" value="Unassembled WGS sequence"/>
</dbReference>
<feature type="domain" description="SusD-like N-terminal" evidence="7">
    <location>
        <begin position="106"/>
        <end position="233"/>
    </location>
</feature>
<dbReference type="RefSeq" id="WP_173811041.1">
    <property type="nucleotide sequence ID" value="NZ_JABSNP010000015.1"/>
</dbReference>
<evidence type="ECO:0000313" key="8">
    <source>
        <dbReference type="EMBL" id="NRT20266.1"/>
    </source>
</evidence>
<sequence>MKISHAARIMAVAAIAVLSPGCKKFLDKDPLGATTQSNLFNDPTNAVQAVNAIYDVASWDQGPKFGVGDYVPQTYEWMFGDVMSDDAAKGSNPTDFTPLLELKTWTVTSGNGPISSLWVHSFTGIARANTVINNIDAGTIDAALKTRLKGEALFLRGYFYFNLVKTFGGVPLFEQAVLPTQAASVTRASIADTYAFVEKDLKAAAAALPEKGAYAAADLGRATKGAANGYLARAIMYQLGTDNTNKHTWQEVYDLTSTIISSSQYTLLPNYAMIHQAPGENSSESVFEIQFSTSNDGYGPISIGTTSNVFQNNRTAAKDASGMTIPGTGWGYGFNNPTASLVGEFEANDPRLLVTVYKNGDSVLGLPMVIDPGFNDTGYMDRKVAILQPVNNQSGPQNIRKMRYADILLMKAEAAAQLNKNSEAVTLVNMVRARARNSTKPPGTVLGTLTYDPANTPAGTLPDISAGLAGPDLLKAIYHERRVELAEESLRFWDLIRTGRYFGVLPADVASRAMSHSITTGVVNPIPLLPIELNDAQVWKLPQNPGYN</sequence>
<evidence type="ECO:0000313" key="9">
    <source>
        <dbReference type="Proteomes" id="UP000779507"/>
    </source>
</evidence>
<accession>A0ABX2FSU5</accession>
<proteinExistence type="inferred from homology"/>
<dbReference type="InterPro" id="IPR011990">
    <property type="entry name" value="TPR-like_helical_dom_sf"/>
</dbReference>
<gene>
    <name evidence="8" type="ORF">HNP98_003106</name>
</gene>
<evidence type="ECO:0000259" key="6">
    <source>
        <dbReference type="Pfam" id="PF07980"/>
    </source>
</evidence>
<evidence type="ECO:0000256" key="4">
    <source>
        <dbReference type="ARBA" id="ARBA00023136"/>
    </source>
</evidence>
<dbReference type="InterPro" id="IPR012944">
    <property type="entry name" value="SusD_RagB_dom"/>
</dbReference>
<comment type="caution">
    <text evidence="8">The sequence shown here is derived from an EMBL/GenBank/DDBJ whole genome shotgun (WGS) entry which is preliminary data.</text>
</comment>
<organism evidence="8 9">
    <name type="scientific">Hymenobacter caeli</name>
    <dbReference type="NCBI Taxonomy" id="2735894"/>
    <lineage>
        <taxon>Bacteria</taxon>
        <taxon>Pseudomonadati</taxon>
        <taxon>Bacteroidota</taxon>
        <taxon>Cytophagia</taxon>
        <taxon>Cytophagales</taxon>
        <taxon>Hymenobacteraceae</taxon>
        <taxon>Hymenobacter</taxon>
    </lineage>
</organism>
<comment type="similarity">
    <text evidence="2">Belongs to the SusD family.</text>
</comment>
<dbReference type="InterPro" id="IPR033985">
    <property type="entry name" value="SusD-like_N"/>
</dbReference>
<dbReference type="Pfam" id="PF14322">
    <property type="entry name" value="SusD-like_3"/>
    <property type="match status" value="1"/>
</dbReference>
<protein>
    <recommendedName>
        <fullName evidence="10">RagB/SusD family nutrient uptake outer membrane protein</fullName>
    </recommendedName>
</protein>
<evidence type="ECO:0000259" key="7">
    <source>
        <dbReference type="Pfam" id="PF14322"/>
    </source>
</evidence>
<keyword evidence="3" id="KW-0732">Signal</keyword>
<keyword evidence="5" id="KW-0998">Cell outer membrane</keyword>